<feature type="compositionally biased region" description="Basic and acidic residues" evidence="12">
    <location>
        <begin position="78"/>
        <end position="88"/>
    </location>
</feature>
<dbReference type="Pfam" id="PF14791">
    <property type="entry name" value="DNA_pol_B_thumb"/>
    <property type="match status" value="1"/>
</dbReference>
<dbReference type="SUPFAM" id="SSF81585">
    <property type="entry name" value="PsbU/PolX domain-like"/>
    <property type="match status" value="1"/>
</dbReference>
<dbReference type="OrthoDB" id="205514at2759"/>
<dbReference type="InterPro" id="IPR028207">
    <property type="entry name" value="DNA_pol_B_palm_palm"/>
</dbReference>
<dbReference type="GO" id="GO:0003887">
    <property type="term" value="F:DNA-directed DNA polymerase activity"/>
    <property type="evidence" value="ECO:0007669"/>
    <property type="project" value="UniProtKB-KW"/>
</dbReference>
<dbReference type="PROSITE" id="PS50172">
    <property type="entry name" value="BRCT"/>
    <property type="match status" value="1"/>
</dbReference>
<dbReference type="InterPro" id="IPR001357">
    <property type="entry name" value="BRCT_dom"/>
</dbReference>
<keyword evidence="10" id="KW-0539">Nucleus</keyword>
<evidence type="ECO:0000256" key="10">
    <source>
        <dbReference type="ARBA" id="ARBA00023242"/>
    </source>
</evidence>
<comment type="catalytic activity">
    <reaction evidence="11">
        <text>DNA(n) + a 2'-deoxyribonucleoside 5'-triphosphate = DNA(n+1) + diphosphate</text>
        <dbReference type="Rhea" id="RHEA:22508"/>
        <dbReference type="Rhea" id="RHEA-COMP:17339"/>
        <dbReference type="Rhea" id="RHEA-COMP:17340"/>
        <dbReference type="ChEBI" id="CHEBI:33019"/>
        <dbReference type="ChEBI" id="CHEBI:61560"/>
        <dbReference type="ChEBI" id="CHEBI:173112"/>
        <dbReference type="EC" id="2.7.7.7"/>
    </reaction>
</comment>
<dbReference type="Gene3D" id="1.10.150.110">
    <property type="entry name" value="DNA polymerase beta, N-terminal domain-like"/>
    <property type="match status" value="1"/>
</dbReference>
<dbReference type="InterPro" id="IPR022312">
    <property type="entry name" value="DNA_pol_X"/>
</dbReference>
<organism evidence="14 15">
    <name type="scientific">Letharia columbiana</name>
    <dbReference type="NCBI Taxonomy" id="112416"/>
    <lineage>
        <taxon>Eukaryota</taxon>
        <taxon>Fungi</taxon>
        <taxon>Dikarya</taxon>
        <taxon>Ascomycota</taxon>
        <taxon>Pezizomycotina</taxon>
        <taxon>Lecanoromycetes</taxon>
        <taxon>OSLEUM clade</taxon>
        <taxon>Lecanoromycetidae</taxon>
        <taxon>Lecanorales</taxon>
        <taxon>Lecanorineae</taxon>
        <taxon>Parmeliaceae</taxon>
        <taxon>Letharia</taxon>
    </lineage>
</organism>
<dbReference type="AlphaFoldDB" id="A0A8H6FTN6"/>
<keyword evidence="7" id="KW-0227">DNA damage</keyword>
<dbReference type="EC" id="2.7.7.7" evidence="3"/>
<evidence type="ECO:0000256" key="1">
    <source>
        <dbReference type="ARBA" id="ARBA00004123"/>
    </source>
</evidence>
<dbReference type="CDD" id="cd00141">
    <property type="entry name" value="NT_POLXc"/>
    <property type="match status" value="1"/>
</dbReference>
<comment type="similarity">
    <text evidence="2">Belongs to the DNA polymerase type-X family.</text>
</comment>
<dbReference type="FunFam" id="1.10.150.110:FF:000005">
    <property type="entry name" value="DNA polymerase POL4"/>
    <property type="match status" value="1"/>
</dbReference>
<evidence type="ECO:0000256" key="6">
    <source>
        <dbReference type="ARBA" id="ARBA00022723"/>
    </source>
</evidence>
<dbReference type="Proteomes" id="UP000578531">
    <property type="component" value="Unassembled WGS sequence"/>
</dbReference>
<dbReference type="EMBL" id="JACCJC010000029">
    <property type="protein sequence ID" value="KAF6234533.1"/>
    <property type="molecule type" value="Genomic_DNA"/>
</dbReference>
<feature type="compositionally biased region" description="Basic and acidic residues" evidence="12">
    <location>
        <begin position="118"/>
        <end position="131"/>
    </location>
</feature>
<evidence type="ECO:0000256" key="12">
    <source>
        <dbReference type="SAM" id="MobiDB-lite"/>
    </source>
</evidence>
<keyword evidence="5" id="KW-0548">Nucleotidyltransferase</keyword>
<evidence type="ECO:0000256" key="8">
    <source>
        <dbReference type="ARBA" id="ARBA00022932"/>
    </source>
</evidence>
<reference evidence="14 15" key="1">
    <citation type="journal article" date="2020" name="Genomics">
        <title>Complete, high-quality genomes from long-read metagenomic sequencing of two wolf lichen thalli reveals enigmatic genome architecture.</title>
        <authorList>
            <person name="McKenzie S.K."/>
            <person name="Walston R.F."/>
            <person name="Allen J.L."/>
        </authorList>
    </citation>
    <scope>NUCLEOTIDE SEQUENCE [LARGE SCALE GENOMIC DNA]</scope>
    <source>
        <strain evidence="14">WasteWater2</strain>
    </source>
</reference>
<evidence type="ECO:0000256" key="5">
    <source>
        <dbReference type="ARBA" id="ARBA00022695"/>
    </source>
</evidence>
<keyword evidence="15" id="KW-1185">Reference proteome</keyword>
<dbReference type="InterPro" id="IPR029398">
    <property type="entry name" value="PolB_thumb"/>
</dbReference>
<dbReference type="Pfam" id="PF14792">
    <property type="entry name" value="DNA_pol_B_palm"/>
    <property type="match status" value="1"/>
</dbReference>
<keyword evidence="4" id="KW-0808">Transferase</keyword>
<dbReference type="GeneID" id="59288815"/>
<comment type="subcellular location">
    <subcellularLocation>
        <location evidence="1">Nucleus</location>
    </subcellularLocation>
</comment>
<feature type="compositionally biased region" description="Low complexity" evidence="12">
    <location>
        <begin position="154"/>
        <end position="169"/>
    </location>
</feature>
<dbReference type="SMART" id="SM00483">
    <property type="entry name" value="POLXc"/>
    <property type="match status" value="1"/>
</dbReference>
<dbReference type="SUPFAM" id="SSF81301">
    <property type="entry name" value="Nucleotidyltransferase"/>
    <property type="match status" value="1"/>
</dbReference>
<comment type="caution">
    <text evidence="14">The sequence shown here is derived from an EMBL/GenBank/DDBJ whole genome shotgun (WGS) entry which is preliminary data.</text>
</comment>
<evidence type="ECO:0000313" key="14">
    <source>
        <dbReference type="EMBL" id="KAF6234533.1"/>
    </source>
</evidence>
<accession>A0A8H6FTN6</accession>
<dbReference type="GO" id="GO:0005634">
    <property type="term" value="C:nucleus"/>
    <property type="evidence" value="ECO:0007669"/>
    <property type="project" value="UniProtKB-SubCell"/>
</dbReference>
<evidence type="ECO:0000256" key="9">
    <source>
        <dbReference type="ARBA" id="ARBA00023204"/>
    </source>
</evidence>
<evidence type="ECO:0000256" key="2">
    <source>
        <dbReference type="ARBA" id="ARBA00008323"/>
    </source>
</evidence>
<name>A0A8H6FTN6_9LECA</name>
<dbReference type="InterPro" id="IPR002054">
    <property type="entry name" value="DNA-dir_DNA_pol_X"/>
</dbReference>
<dbReference type="PRINTS" id="PR00870">
    <property type="entry name" value="DNAPOLXBETA"/>
</dbReference>
<dbReference type="FunFam" id="1.10.150.20:FF:000010">
    <property type="entry name" value="DNA polymerase lambda"/>
    <property type="match status" value="1"/>
</dbReference>
<dbReference type="RefSeq" id="XP_037163924.1">
    <property type="nucleotide sequence ID" value="XM_037309063.1"/>
</dbReference>
<evidence type="ECO:0000256" key="11">
    <source>
        <dbReference type="ARBA" id="ARBA00049244"/>
    </source>
</evidence>
<dbReference type="InterPro" id="IPR018944">
    <property type="entry name" value="DNA_pol_lambd_fingers_domain"/>
</dbReference>
<keyword evidence="6" id="KW-0479">Metal-binding</keyword>
<gene>
    <name evidence="14" type="ORF">HO173_007158</name>
</gene>
<protein>
    <recommendedName>
        <fullName evidence="3">DNA-directed DNA polymerase</fullName>
        <ecNumber evidence="3">2.7.7.7</ecNumber>
    </recommendedName>
</protein>
<dbReference type="Gene3D" id="1.10.150.20">
    <property type="entry name" value="5' to 3' exonuclease, C-terminal subdomain"/>
    <property type="match status" value="1"/>
</dbReference>
<evidence type="ECO:0000259" key="13">
    <source>
        <dbReference type="PROSITE" id="PS50172"/>
    </source>
</evidence>
<dbReference type="InterPro" id="IPR010996">
    <property type="entry name" value="HHH_MUS81"/>
</dbReference>
<proteinExistence type="inferred from homology"/>
<feature type="region of interest" description="Disordered" evidence="12">
    <location>
        <begin position="78"/>
        <end position="181"/>
    </location>
</feature>
<dbReference type="PANTHER" id="PTHR11276:SF29">
    <property type="entry name" value="DNA POLYMERASE TYPE-X FAMILY PROTEIN POL4"/>
    <property type="match status" value="1"/>
</dbReference>
<dbReference type="InterPro" id="IPR043519">
    <property type="entry name" value="NT_sf"/>
</dbReference>
<dbReference type="Pfam" id="PF10391">
    <property type="entry name" value="DNA_pol_lambd_f"/>
    <property type="match status" value="1"/>
</dbReference>
<dbReference type="Gene3D" id="3.30.210.10">
    <property type="entry name" value="DNA polymerase, thumb domain"/>
    <property type="match status" value="1"/>
</dbReference>
<dbReference type="FunFam" id="3.30.210.10:FF:000005">
    <property type="entry name" value="DNA polymerase IV"/>
    <property type="match status" value="1"/>
</dbReference>
<dbReference type="InterPro" id="IPR027421">
    <property type="entry name" value="DNA_pol_lamdba_lyase_dom_sf"/>
</dbReference>
<evidence type="ECO:0000313" key="15">
    <source>
        <dbReference type="Proteomes" id="UP000578531"/>
    </source>
</evidence>
<evidence type="ECO:0000256" key="4">
    <source>
        <dbReference type="ARBA" id="ARBA00022679"/>
    </source>
</evidence>
<feature type="domain" description="BRCT" evidence="13">
    <location>
        <begin position="185"/>
        <end position="217"/>
    </location>
</feature>
<dbReference type="SUPFAM" id="SSF47802">
    <property type="entry name" value="DNA polymerase beta, N-terminal domain-like"/>
    <property type="match status" value="1"/>
</dbReference>
<keyword evidence="8" id="KW-0239">DNA-directed DNA polymerase</keyword>
<keyword evidence="9" id="KW-0234">DNA repair</keyword>
<dbReference type="Pfam" id="PF14716">
    <property type="entry name" value="HHH_8"/>
    <property type="match status" value="1"/>
</dbReference>
<evidence type="ECO:0000256" key="7">
    <source>
        <dbReference type="ARBA" id="ARBA00022763"/>
    </source>
</evidence>
<dbReference type="PRINTS" id="PR00869">
    <property type="entry name" value="DNAPOLX"/>
</dbReference>
<dbReference type="GO" id="GO:0006303">
    <property type="term" value="P:double-strand break repair via nonhomologous end joining"/>
    <property type="evidence" value="ECO:0007669"/>
    <property type="project" value="TreeGrafter"/>
</dbReference>
<sequence length="726" mass="80970">MDDSRSSIATIDPDEHNPVLKLDFSGLPPVYVLAAHLSINEQHEAEDALSHGGASLTYDIKEANIVLGNISKARRAKSELQWKGVRVEDTEDTPSAEKPTSPRGPEGRAPAKKRRKVGDRSDEFSQRKVDLVIDDSSTSSETEDEADASTKPMSQLSLSRVSTSSDASSPNSMAAKDTPPPPIFLGSFTDKVKVIKLDWLNESLSAGKVLPLEPYTIYTGTLITPEEPAMNRPATMKANGLKPFTGNKSTYIKKGDPSGIIERANADSKPSINRYIKRDRIEAAANKDFVGKSFSSSTQAASQQPRQNITRPTRLLHQTTSEHDEAASSALPLMPDWVREKKIYACERATPLISPNQAFICLLKEIKLARLLTLDEIGVRAYSSSIASLAAYPYPIQSTREILALPSCDQKIAHLFHEYQASNGKIQAVADLEADPALKVLREFYEIWGVGAKTAREFYYDKGWRDLNDVIEYGWKSLSRVQQIGLKYYDELMHKISRAEVESIAETITRHACLVTDKDIVSIIVGGYRRGKSECGDVDLILSHQNEAMTYNLVDKVVKSLEKEGWITHTLTLNLTNTKRNQEPLPISTASLGGHGFDTLDKALLVWQNPEWPTRTADLKANPKAKNPNLHRRVDIIISPWRTVGCGVAGWTSGTTFQRDLRRYAKHVRGWKFDSSGVRQRGTGKWVDLEGWGDRTTRCRDWKEAERRVFEGMGLAYQEPWDRCTG</sequence>
<dbReference type="InterPro" id="IPR037160">
    <property type="entry name" value="DNA_Pol_thumb_sf"/>
</dbReference>
<dbReference type="InterPro" id="IPR002008">
    <property type="entry name" value="DNA_pol_X_beta-like"/>
</dbReference>
<dbReference type="PANTHER" id="PTHR11276">
    <property type="entry name" value="DNA POLYMERASE TYPE-X FAMILY MEMBER"/>
    <property type="match status" value="1"/>
</dbReference>
<evidence type="ECO:0000256" key="3">
    <source>
        <dbReference type="ARBA" id="ARBA00012417"/>
    </source>
</evidence>
<dbReference type="GO" id="GO:0003677">
    <property type="term" value="F:DNA binding"/>
    <property type="evidence" value="ECO:0007669"/>
    <property type="project" value="InterPro"/>
</dbReference>
<dbReference type="Gene3D" id="3.30.460.10">
    <property type="entry name" value="Beta Polymerase, domain 2"/>
    <property type="match status" value="1"/>
</dbReference>
<dbReference type="GO" id="GO:0046872">
    <property type="term" value="F:metal ion binding"/>
    <property type="evidence" value="ECO:0007669"/>
    <property type="project" value="UniProtKB-KW"/>
</dbReference>